<feature type="transmembrane region" description="Helical" evidence="1">
    <location>
        <begin position="100"/>
        <end position="122"/>
    </location>
</feature>
<evidence type="ECO:0000313" key="3">
    <source>
        <dbReference type="Proteomes" id="UP000315395"/>
    </source>
</evidence>
<dbReference type="KEGG" id="orz:FNH13_14830"/>
<keyword evidence="1" id="KW-0472">Membrane</keyword>
<keyword evidence="1" id="KW-1133">Transmembrane helix</keyword>
<name>A0A516GD65_9MICO</name>
<evidence type="ECO:0000256" key="1">
    <source>
        <dbReference type="SAM" id="Phobius"/>
    </source>
</evidence>
<protein>
    <submittedName>
        <fullName evidence="2">Uncharacterized protein</fullName>
    </submittedName>
</protein>
<feature type="transmembrane region" description="Helical" evidence="1">
    <location>
        <begin position="21"/>
        <end position="47"/>
    </location>
</feature>
<gene>
    <name evidence="2" type="ORF">FNH13_14830</name>
</gene>
<feature type="transmembrane region" description="Helical" evidence="1">
    <location>
        <begin position="67"/>
        <end position="88"/>
    </location>
</feature>
<sequence>MRAVPSASADPRRSLAPVWWTLGFVVLTTTVLGLLTWGLLIMHALTYGTFEVLRPQAEVVAPGFDNYVSAFLVGVTVNVAVAFAMVCLANRTRAQRWHPITVGVMTALVGAVAAGSALLLVLDINPVSFLLAL</sequence>
<proteinExistence type="predicted"/>
<accession>A0A516GD65</accession>
<reference evidence="2 3" key="1">
    <citation type="submission" date="2019-07" db="EMBL/GenBank/DDBJ databases">
        <title>complete genome sequencing of Ornithinimicrobium sp. H23M54.</title>
        <authorList>
            <person name="Bae J.-W."/>
            <person name="Lee S.-Y."/>
        </authorList>
    </citation>
    <scope>NUCLEOTIDE SEQUENCE [LARGE SCALE GENOMIC DNA]</scope>
    <source>
        <strain evidence="2 3">H23M54</strain>
    </source>
</reference>
<keyword evidence="3" id="KW-1185">Reference proteome</keyword>
<dbReference type="AlphaFoldDB" id="A0A516GD65"/>
<dbReference type="RefSeq" id="WP_143784133.1">
    <property type="nucleotide sequence ID" value="NZ_CP041616.1"/>
</dbReference>
<keyword evidence="1" id="KW-0812">Transmembrane</keyword>
<organism evidence="2 3">
    <name type="scientific">Ornithinimicrobium ciconiae</name>
    <dbReference type="NCBI Taxonomy" id="2594265"/>
    <lineage>
        <taxon>Bacteria</taxon>
        <taxon>Bacillati</taxon>
        <taxon>Actinomycetota</taxon>
        <taxon>Actinomycetes</taxon>
        <taxon>Micrococcales</taxon>
        <taxon>Ornithinimicrobiaceae</taxon>
        <taxon>Ornithinimicrobium</taxon>
    </lineage>
</organism>
<dbReference type="Proteomes" id="UP000315395">
    <property type="component" value="Chromosome"/>
</dbReference>
<dbReference type="EMBL" id="CP041616">
    <property type="protein sequence ID" value="QDO89447.1"/>
    <property type="molecule type" value="Genomic_DNA"/>
</dbReference>
<evidence type="ECO:0000313" key="2">
    <source>
        <dbReference type="EMBL" id="QDO89447.1"/>
    </source>
</evidence>